<dbReference type="EMBL" id="CH916368">
    <property type="protein sequence ID" value="EDW03900.1"/>
    <property type="molecule type" value="Genomic_DNA"/>
</dbReference>
<keyword evidence="4" id="KW-0963">Cytoplasm</keyword>
<dbReference type="Gene3D" id="3.90.830.10">
    <property type="entry name" value="Syntaxin Binding Protein 1, Chain A, domain 2"/>
    <property type="match status" value="1"/>
</dbReference>
<dbReference type="FunFam" id="1.25.40.60:FF:000002">
    <property type="entry name" value="Sec1 family domain containing 1"/>
    <property type="match status" value="1"/>
</dbReference>
<dbReference type="GO" id="GO:0016020">
    <property type="term" value="C:membrane"/>
    <property type="evidence" value="ECO:0007669"/>
    <property type="project" value="UniProtKB-SubCell"/>
</dbReference>
<dbReference type="OrthoDB" id="10251230at2759"/>
<dbReference type="InterPro" id="IPR043154">
    <property type="entry name" value="Sec-1-like_dom1"/>
</dbReference>
<dbReference type="GO" id="GO:0016192">
    <property type="term" value="P:vesicle-mediated transport"/>
    <property type="evidence" value="ECO:0007669"/>
    <property type="project" value="InterPro"/>
</dbReference>
<dbReference type="InParanoid" id="B4JAU2"/>
<protein>
    <recommendedName>
        <fullName evidence="7">Protein sly1 homolog</fullName>
    </recommendedName>
</protein>
<dbReference type="PIRSF" id="PIRSF005715">
    <property type="entry name" value="VPS45_Sec1"/>
    <property type="match status" value="1"/>
</dbReference>
<comment type="similarity">
    <text evidence="3">Belongs to the STXBP/unc-18/SEC1 family.</text>
</comment>
<evidence type="ECO:0000256" key="5">
    <source>
        <dbReference type="ARBA" id="ARBA00023136"/>
    </source>
</evidence>
<dbReference type="InterPro" id="IPR001619">
    <property type="entry name" value="Sec1-like"/>
</dbReference>
<evidence type="ECO:0000256" key="4">
    <source>
        <dbReference type="ARBA" id="ARBA00022490"/>
    </source>
</evidence>
<dbReference type="InterPro" id="IPR027482">
    <property type="entry name" value="Sec1-like_dom2"/>
</dbReference>
<dbReference type="PANTHER" id="PTHR11679">
    <property type="entry name" value="VESICLE PROTEIN SORTING-ASSOCIATED"/>
    <property type="match status" value="1"/>
</dbReference>
<reference evidence="8 9" key="1">
    <citation type="journal article" date="2007" name="Nature">
        <title>Evolution of genes and genomes on the Drosophila phylogeny.</title>
        <authorList>
            <consortium name="Drosophila 12 Genomes Consortium"/>
            <person name="Clark A.G."/>
            <person name="Eisen M.B."/>
            <person name="Smith D.R."/>
            <person name="Bergman C.M."/>
            <person name="Oliver B."/>
            <person name="Markow T.A."/>
            <person name="Kaufman T.C."/>
            <person name="Kellis M."/>
            <person name="Gelbart W."/>
            <person name="Iyer V.N."/>
            <person name="Pollard D.A."/>
            <person name="Sackton T.B."/>
            <person name="Larracuente A.M."/>
            <person name="Singh N.D."/>
            <person name="Abad J.P."/>
            <person name="Abt D.N."/>
            <person name="Adryan B."/>
            <person name="Aguade M."/>
            <person name="Akashi H."/>
            <person name="Anderson W.W."/>
            <person name="Aquadro C.F."/>
            <person name="Ardell D.H."/>
            <person name="Arguello R."/>
            <person name="Artieri C.G."/>
            <person name="Barbash D.A."/>
            <person name="Barker D."/>
            <person name="Barsanti P."/>
            <person name="Batterham P."/>
            <person name="Batzoglou S."/>
            <person name="Begun D."/>
            <person name="Bhutkar A."/>
            <person name="Blanco E."/>
            <person name="Bosak S.A."/>
            <person name="Bradley R.K."/>
            <person name="Brand A.D."/>
            <person name="Brent M.R."/>
            <person name="Brooks A.N."/>
            <person name="Brown R.H."/>
            <person name="Butlin R.K."/>
            <person name="Caggese C."/>
            <person name="Calvi B.R."/>
            <person name="Bernardo de Carvalho A."/>
            <person name="Caspi A."/>
            <person name="Castrezana S."/>
            <person name="Celniker S.E."/>
            <person name="Chang J.L."/>
            <person name="Chapple C."/>
            <person name="Chatterji S."/>
            <person name="Chinwalla A."/>
            <person name="Civetta A."/>
            <person name="Clifton S.W."/>
            <person name="Comeron J.M."/>
            <person name="Costello J.C."/>
            <person name="Coyne J.A."/>
            <person name="Daub J."/>
            <person name="David R.G."/>
            <person name="Delcher A.L."/>
            <person name="Delehaunty K."/>
            <person name="Do C.B."/>
            <person name="Ebling H."/>
            <person name="Edwards K."/>
            <person name="Eickbush T."/>
            <person name="Evans J.D."/>
            <person name="Filipski A."/>
            <person name="Findeiss S."/>
            <person name="Freyhult E."/>
            <person name="Fulton L."/>
            <person name="Fulton R."/>
            <person name="Garcia A.C."/>
            <person name="Gardiner A."/>
            <person name="Garfield D.A."/>
            <person name="Garvin B.E."/>
            <person name="Gibson G."/>
            <person name="Gilbert D."/>
            <person name="Gnerre S."/>
            <person name="Godfrey J."/>
            <person name="Good R."/>
            <person name="Gotea V."/>
            <person name="Gravely B."/>
            <person name="Greenberg A.J."/>
            <person name="Griffiths-Jones S."/>
            <person name="Gross S."/>
            <person name="Guigo R."/>
            <person name="Gustafson E.A."/>
            <person name="Haerty W."/>
            <person name="Hahn M.W."/>
            <person name="Halligan D.L."/>
            <person name="Halpern A.L."/>
            <person name="Halter G.M."/>
            <person name="Han M.V."/>
            <person name="Heger A."/>
            <person name="Hillier L."/>
            <person name="Hinrichs A.S."/>
            <person name="Holmes I."/>
            <person name="Hoskins R.A."/>
            <person name="Hubisz M.J."/>
            <person name="Hultmark D."/>
            <person name="Huntley M.A."/>
            <person name="Jaffe D.B."/>
            <person name="Jagadeeshan S."/>
            <person name="Jeck W.R."/>
            <person name="Johnson J."/>
            <person name="Jones C.D."/>
            <person name="Jordan W.C."/>
            <person name="Karpen G.H."/>
            <person name="Kataoka E."/>
            <person name="Keightley P.D."/>
            <person name="Kheradpour P."/>
            <person name="Kirkness E.F."/>
            <person name="Koerich L.B."/>
            <person name="Kristiansen K."/>
            <person name="Kudrna D."/>
            <person name="Kulathinal R.J."/>
            <person name="Kumar S."/>
            <person name="Kwok R."/>
            <person name="Lander E."/>
            <person name="Langley C.H."/>
            <person name="Lapoint R."/>
            <person name="Lazzaro B.P."/>
            <person name="Lee S.J."/>
            <person name="Levesque L."/>
            <person name="Li R."/>
            <person name="Lin C.F."/>
            <person name="Lin M.F."/>
            <person name="Lindblad-Toh K."/>
            <person name="Llopart A."/>
            <person name="Long M."/>
            <person name="Low L."/>
            <person name="Lozovsky E."/>
            <person name="Lu J."/>
            <person name="Luo M."/>
            <person name="Machado C.A."/>
            <person name="Makalowski W."/>
            <person name="Marzo M."/>
            <person name="Matsuda M."/>
            <person name="Matzkin L."/>
            <person name="McAllister B."/>
            <person name="McBride C.S."/>
            <person name="McKernan B."/>
            <person name="McKernan K."/>
            <person name="Mendez-Lago M."/>
            <person name="Minx P."/>
            <person name="Mollenhauer M.U."/>
            <person name="Montooth K."/>
            <person name="Mount S.M."/>
            <person name="Mu X."/>
            <person name="Myers E."/>
            <person name="Negre B."/>
            <person name="Newfeld S."/>
            <person name="Nielsen R."/>
            <person name="Noor M.A."/>
            <person name="O'Grady P."/>
            <person name="Pachter L."/>
            <person name="Papaceit M."/>
            <person name="Parisi M.J."/>
            <person name="Parisi M."/>
            <person name="Parts L."/>
            <person name="Pedersen J.S."/>
            <person name="Pesole G."/>
            <person name="Phillippy A.M."/>
            <person name="Ponting C.P."/>
            <person name="Pop M."/>
            <person name="Porcelli D."/>
            <person name="Powell J.R."/>
            <person name="Prohaska S."/>
            <person name="Pruitt K."/>
            <person name="Puig M."/>
            <person name="Quesneville H."/>
            <person name="Ram K.R."/>
            <person name="Rand D."/>
            <person name="Rasmussen M.D."/>
            <person name="Reed L.K."/>
            <person name="Reenan R."/>
            <person name="Reily A."/>
            <person name="Remington K.A."/>
            <person name="Rieger T.T."/>
            <person name="Ritchie M.G."/>
            <person name="Robin C."/>
            <person name="Rogers Y.H."/>
            <person name="Rohde C."/>
            <person name="Rozas J."/>
            <person name="Rubenfield M.J."/>
            <person name="Ruiz A."/>
            <person name="Russo S."/>
            <person name="Salzberg S.L."/>
            <person name="Sanchez-Gracia A."/>
            <person name="Saranga D.J."/>
            <person name="Sato H."/>
            <person name="Schaeffer S.W."/>
            <person name="Schatz M.C."/>
            <person name="Schlenke T."/>
            <person name="Schwartz R."/>
            <person name="Segarra C."/>
            <person name="Singh R.S."/>
            <person name="Sirot L."/>
            <person name="Sirota M."/>
            <person name="Sisneros N.B."/>
            <person name="Smith C.D."/>
            <person name="Smith T.F."/>
            <person name="Spieth J."/>
            <person name="Stage D.E."/>
            <person name="Stark A."/>
            <person name="Stephan W."/>
            <person name="Strausberg R.L."/>
            <person name="Strempel S."/>
            <person name="Sturgill D."/>
            <person name="Sutton G."/>
            <person name="Sutton G.G."/>
            <person name="Tao W."/>
            <person name="Teichmann S."/>
            <person name="Tobari Y.N."/>
            <person name="Tomimura Y."/>
            <person name="Tsolas J.M."/>
            <person name="Valente V.L."/>
            <person name="Venter E."/>
            <person name="Venter J.C."/>
            <person name="Vicario S."/>
            <person name="Vieira F.G."/>
            <person name="Vilella A.J."/>
            <person name="Villasante A."/>
            <person name="Walenz B."/>
            <person name="Wang J."/>
            <person name="Wasserman M."/>
            <person name="Watts T."/>
            <person name="Wilson D."/>
            <person name="Wilson R.K."/>
            <person name="Wing R.A."/>
            <person name="Wolfner M.F."/>
            <person name="Wong A."/>
            <person name="Wong G.K."/>
            <person name="Wu C.I."/>
            <person name="Wu G."/>
            <person name="Yamamoto D."/>
            <person name="Yang H.P."/>
            <person name="Yang S.P."/>
            <person name="Yorke J.A."/>
            <person name="Yoshida K."/>
            <person name="Zdobnov E."/>
            <person name="Zhang P."/>
            <person name="Zhang Y."/>
            <person name="Zimin A.V."/>
            <person name="Baldwin J."/>
            <person name="Abdouelleil A."/>
            <person name="Abdulkadir J."/>
            <person name="Abebe A."/>
            <person name="Abera B."/>
            <person name="Abreu J."/>
            <person name="Acer S.C."/>
            <person name="Aftuck L."/>
            <person name="Alexander A."/>
            <person name="An P."/>
            <person name="Anderson E."/>
            <person name="Anderson S."/>
            <person name="Arachi H."/>
            <person name="Azer M."/>
            <person name="Bachantsang P."/>
            <person name="Barry A."/>
            <person name="Bayul T."/>
            <person name="Berlin A."/>
            <person name="Bessette D."/>
            <person name="Bloom T."/>
            <person name="Blye J."/>
            <person name="Boguslavskiy L."/>
            <person name="Bonnet C."/>
            <person name="Boukhgalter B."/>
            <person name="Bourzgui I."/>
            <person name="Brown A."/>
            <person name="Cahill P."/>
            <person name="Channer S."/>
            <person name="Cheshatsang Y."/>
            <person name="Chuda L."/>
            <person name="Citroen M."/>
            <person name="Collymore A."/>
            <person name="Cooke P."/>
            <person name="Costello M."/>
            <person name="D'Aco K."/>
            <person name="Daza R."/>
            <person name="De Haan G."/>
            <person name="DeGray S."/>
            <person name="DeMaso C."/>
            <person name="Dhargay N."/>
            <person name="Dooley K."/>
            <person name="Dooley E."/>
            <person name="Doricent M."/>
            <person name="Dorje P."/>
            <person name="Dorjee K."/>
            <person name="Dupes A."/>
            <person name="Elong R."/>
            <person name="Falk J."/>
            <person name="Farina A."/>
            <person name="Faro S."/>
            <person name="Ferguson D."/>
            <person name="Fisher S."/>
            <person name="Foley C.D."/>
            <person name="Franke A."/>
            <person name="Friedrich D."/>
            <person name="Gadbois L."/>
            <person name="Gearin G."/>
            <person name="Gearin C.R."/>
            <person name="Giannoukos G."/>
            <person name="Goode T."/>
            <person name="Graham J."/>
            <person name="Grandbois E."/>
            <person name="Grewal S."/>
            <person name="Gyaltsen K."/>
            <person name="Hafez N."/>
            <person name="Hagos B."/>
            <person name="Hall J."/>
            <person name="Henson C."/>
            <person name="Hollinger A."/>
            <person name="Honan T."/>
            <person name="Huard M.D."/>
            <person name="Hughes L."/>
            <person name="Hurhula B."/>
            <person name="Husby M.E."/>
            <person name="Kamat A."/>
            <person name="Kanga B."/>
            <person name="Kashin S."/>
            <person name="Khazanovich D."/>
            <person name="Kisner P."/>
            <person name="Lance K."/>
            <person name="Lara M."/>
            <person name="Lee W."/>
            <person name="Lennon N."/>
            <person name="Letendre F."/>
            <person name="LeVine R."/>
            <person name="Lipovsky A."/>
            <person name="Liu X."/>
            <person name="Liu J."/>
            <person name="Liu S."/>
            <person name="Lokyitsang T."/>
            <person name="Lokyitsang Y."/>
            <person name="Lubonja R."/>
            <person name="Lui A."/>
            <person name="MacDonald P."/>
            <person name="Magnisalis V."/>
            <person name="Maru K."/>
            <person name="Matthews C."/>
            <person name="McCusker W."/>
            <person name="McDonough S."/>
            <person name="Mehta T."/>
            <person name="Meldrim J."/>
            <person name="Meneus L."/>
            <person name="Mihai O."/>
            <person name="Mihalev A."/>
            <person name="Mihova T."/>
            <person name="Mittelman R."/>
            <person name="Mlenga V."/>
            <person name="Montmayeur A."/>
            <person name="Mulrain L."/>
            <person name="Navidi A."/>
            <person name="Naylor J."/>
            <person name="Negash T."/>
            <person name="Nguyen T."/>
            <person name="Nguyen N."/>
            <person name="Nicol R."/>
            <person name="Norbu C."/>
            <person name="Norbu N."/>
            <person name="Novod N."/>
            <person name="O'Neill B."/>
            <person name="Osman S."/>
            <person name="Markiewicz E."/>
            <person name="Oyono O.L."/>
            <person name="Patti C."/>
            <person name="Phunkhang P."/>
            <person name="Pierre F."/>
            <person name="Priest M."/>
            <person name="Raghuraman S."/>
            <person name="Rege F."/>
            <person name="Reyes R."/>
            <person name="Rise C."/>
            <person name="Rogov P."/>
            <person name="Ross K."/>
            <person name="Ryan E."/>
            <person name="Settipalli S."/>
            <person name="Shea T."/>
            <person name="Sherpa N."/>
            <person name="Shi L."/>
            <person name="Shih D."/>
            <person name="Sparrow T."/>
            <person name="Spaulding J."/>
            <person name="Stalker J."/>
            <person name="Stange-Thomann N."/>
            <person name="Stavropoulos S."/>
            <person name="Stone C."/>
            <person name="Strader C."/>
            <person name="Tesfaye S."/>
            <person name="Thomson T."/>
            <person name="Thoulutsang Y."/>
            <person name="Thoulutsang D."/>
            <person name="Topham K."/>
            <person name="Topping I."/>
            <person name="Tsamla T."/>
            <person name="Vassiliev H."/>
            <person name="Vo A."/>
            <person name="Wangchuk T."/>
            <person name="Wangdi T."/>
            <person name="Weiand M."/>
            <person name="Wilkinson J."/>
            <person name="Wilson A."/>
            <person name="Yadav S."/>
            <person name="Young G."/>
            <person name="Yu Q."/>
            <person name="Zembek L."/>
            <person name="Zhong D."/>
            <person name="Zimmer A."/>
            <person name="Zwirko Z."/>
            <person name="Jaffe D.B."/>
            <person name="Alvarez P."/>
            <person name="Brockman W."/>
            <person name="Butler J."/>
            <person name="Chin C."/>
            <person name="Gnerre S."/>
            <person name="Grabherr M."/>
            <person name="Kleber M."/>
            <person name="Mauceli E."/>
            <person name="MacCallum I."/>
        </authorList>
    </citation>
    <scope>NUCLEOTIDE SEQUENCE [LARGE SCALE GENOMIC DNA]</scope>
    <source>
        <strain evidence="9">Tucson 15287-2541.00</strain>
    </source>
</reference>
<dbReference type="GO" id="GO:0048190">
    <property type="term" value="P:wing disc dorsal/ventral pattern formation"/>
    <property type="evidence" value="ECO:0007669"/>
    <property type="project" value="EnsemblMetazoa"/>
</dbReference>
<dbReference type="Pfam" id="PF00995">
    <property type="entry name" value="Sec1"/>
    <property type="match status" value="1"/>
</dbReference>
<dbReference type="eggNOG" id="KOG1301">
    <property type="taxonomic scope" value="Eukaryota"/>
</dbReference>
<dbReference type="STRING" id="7222.B4JAU2"/>
<dbReference type="Gene3D" id="3.40.50.2060">
    <property type="match status" value="1"/>
</dbReference>
<evidence type="ECO:0000256" key="2">
    <source>
        <dbReference type="ARBA" id="ARBA00004496"/>
    </source>
</evidence>
<evidence type="ECO:0000256" key="7">
    <source>
        <dbReference type="ARBA" id="ARBA00073989"/>
    </source>
</evidence>
<accession>B4JAU2</accession>
<dbReference type="Gene3D" id="1.25.40.60">
    <property type="match status" value="1"/>
</dbReference>
<dbReference type="GO" id="GO:0005737">
    <property type="term" value="C:cytoplasm"/>
    <property type="evidence" value="ECO:0007669"/>
    <property type="project" value="UniProtKB-SubCell"/>
</dbReference>
<keyword evidence="5" id="KW-0472">Membrane</keyword>
<dbReference type="SUPFAM" id="SSF56815">
    <property type="entry name" value="Sec1/munc18-like (SM) proteins"/>
    <property type="match status" value="1"/>
</dbReference>
<dbReference type="FunCoup" id="B4JAU2">
    <property type="interactions" value="2680"/>
</dbReference>
<dbReference type="HOGENOM" id="CLU_016216_3_1_1"/>
<dbReference type="SMR" id="B4JAU2"/>
<gene>
    <name evidence="8" type="primary">Dgri\GH11497</name>
    <name evidence="8" type="ORF">Dgri_GH11497</name>
</gene>
<dbReference type="InterPro" id="IPR036045">
    <property type="entry name" value="Sec1-like_sf"/>
</dbReference>
<dbReference type="FunFam" id="3.40.50.2060:FF:000002">
    <property type="entry name" value="sec1 family domain-containing protein 1"/>
    <property type="match status" value="1"/>
</dbReference>
<dbReference type="AlphaFoldDB" id="B4JAU2"/>
<dbReference type="Gene3D" id="3.40.50.1910">
    <property type="match status" value="1"/>
</dbReference>
<evidence type="ECO:0000313" key="9">
    <source>
        <dbReference type="Proteomes" id="UP000001070"/>
    </source>
</evidence>
<evidence type="ECO:0000313" key="8">
    <source>
        <dbReference type="EMBL" id="EDW03900.1"/>
    </source>
</evidence>
<comment type="subcellular location">
    <subcellularLocation>
        <location evidence="2">Cytoplasm</location>
    </subcellularLocation>
    <subcellularLocation>
        <location evidence="1">Membrane</location>
        <topology evidence="1">Peripheral membrane protein</topology>
    </subcellularLocation>
</comment>
<dbReference type="InterPro" id="IPR043127">
    <property type="entry name" value="Sec-1-like_dom3a"/>
</dbReference>
<dbReference type="PhylomeDB" id="B4JAU2"/>
<keyword evidence="9" id="KW-1185">Reference proteome</keyword>
<evidence type="ECO:0000256" key="6">
    <source>
        <dbReference type="ARBA" id="ARBA00056448"/>
    </source>
</evidence>
<evidence type="ECO:0000256" key="1">
    <source>
        <dbReference type="ARBA" id="ARBA00004170"/>
    </source>
</evidence>
<dbReference type="Proteomes" id="UP000001070">
    <property type="component" value="Unassembled WGS sequence"/>
</dbReference>
<organism evidence="9">
    <name type="scientific">Drosophila grimshawi</name>
    <name type="common">Hawaiian fruit fly</name>
    <name type="synonym">Idiomyia grimshawi</name>
    <dbReference type="NCBI Taxonomy" id="7222"/>
    <lineage>
        <taxon>Eukaryota</taxon>
        <taxon>Metazoa</taxon>
        <taxon>Ecdysozoa</taxon>
        <taxon>Arthropoda</taxon>
        <taxon>Hexapoda</taxon>
        <taxon>Insecta</taxon>
        <taxon>Pterygota</taxon>
        <taxon>Neoptera</taxon>
        <taxon>Endopterygota</taxon>
        <taxon>Diptera</taxon>
        <taxon>Brachycera</taxon>
        <taxon>Muscomorpha</taxon>
        <taxon>Ephydroidea</taxon>
        <taxon>Drosophilidae</taxon>
        <taxon>Drosophila</taxon>
        <taxon>Hawaiian Drosophila</taxon>
    </lineage>
</organism>
<name>B4JAU2_DROGR</name>
<proteinExistence type="inferred from homology"/>
<dbReference type="OMA" id="VNDLRAW"/>
<evidence type="ECO:0000256" key="3">
    <source>
        <dbReference type="ARBA" id="ARBA00009884"/>
    </source>
</evidence>
<comment type="function">
    <text evidence="6">Non-vital for development.</text>
</comment>
<sequence>MLTLRERQINAIKQMLNLNSQQPKALAAEPVWKILIYDRVGQDIISPIISIKELRELSVTLHVQLHSDRDSIPDVPAVYFCLPTDENLDRIQQDFSNGLYDIYHLNFLAPISRNKIENLAAAALHAGCVANIHRVYDQYVNFISLEDDFFILKHQQSDQLSYYAINRANTRDEEMEALMDSIVDSLFALFVTLGNVPIIRCPRNSAAEMVARKLEKKLRENLWDARANLFHMDATQAGGGVFSFQRPVLLLLDRNMDLATPLHHTWSYQALVHDVLDLGLNLVYVEDEATAVSARKKPKACDLDRTDRFWVTHKGSPFPTVAEAIQEELESYRSSEEEIKRLKTTMGIEGESDIAFSLVNDTTAMLTSAVNSLPQLMEKKRLIDMHTKIATAILNYIKARRLDSYFEIEEKIMSKQTLDKPLLELLRDVDFGQPEDKLRLYIIYYICGQQLPEPEMERLRDALQAAGCDLTALAYVQRWKSIMNHSPGISQATQYEGGGTRTVSMFTKLVSQGSSFVMEGVKNLVVKRHNLPVTKITEQVMECRSNAETDDYLYLDPKLLKGGDVLPKNRAPFQDAVVFMVGGGNYIEYQNLVDFIKQKQTSNVHRRIIYGGSTLTNAKQFLKELSALGGEIQQPAAS</sequence>